<evidence type="ECO:0000259" key="7">
    <source>
        <dbReference type="SMART" id="SM00739"/>
    </source>
</evidence>
<dbReference type="InterPro" id="IPR005824">
    <property type="entry name" value="KOW"/>
</dbReference>
<dbReference type="GO" id="GO:0005840">
    <property type="term" value="C:ribosome"/>
    <property type="evidence" value="ECO:0007669"/>
    <property type="project" value="UniProtKB-KW"/>
</dbReference>
<dbReference type="GO" id="GO:0006412">
    <property type="term" value="P:translation"/>
    <property type="evidence" value="ECO:0007669"/>
    <property type="project" value="UniProtKB-UniRule"/>
</dbReference>
<dbReference type="InterPro" id="IPR057264">
    <property type="entry name" value="Ribosomal_uL24_C"/>
</dbReference>
<dbReference type="CDD" id="cd06089">
    <property type="entry name" value="KOW_RPL26"/>
    <property type="match status" value="1"/>
</dbReference>
<evidence type="ECO:0000313" key="9">
    <source>
        <dbReference type="Proteomes" id="UP000676194"/>
    </source>
</evidence>
<protein>
    <recommendedName>
        <fullName evidence="4 5">Large ribosomal subunit protein uL24</fullName>
    </recommendedName>
</protein>
<dbReference type="GO" id="GO:1990904">
    <property type="term" value="C:ribonucleoprotein complex"/>
    <property type="evidence" value="ECO:0007669"/>
    <property type="project" value="UniProtKB-KW"/>
</dbReference>
<dbReference type="InterPro" id="IPR003256">
    <property type="entry name" value="Ribosomal_uL24"/>
</dbReference>
<dbReference type="SMART" id="SM00739">
    <property type="entry name" value="KOW"/>
    <property type="match status" value="1"/>
</dbReference>
<keyword evidence="5" id="KW-0694">RNA-binding</keyword>
<dbReference type="InterPro" id="IPR014722">
    <property type="entry name" value="Rib_uL2_dom2"/>
</dbReference>
<comment type="function">
    <text evidence="5">One of the proteins that surrounds the polypeptide exit tunnel on the outside of the subunit.</text>
</comment>
<dbReference type="InterPro" id="IPR005825">
    <property type="entry name" value="Ribosomal_uL24_CS"/>
</dbReference>
<evidence type="ECO:0000256" key="1">
    <source>
        <dbReference type="ARBA" id="ARBA00010618"/>
    </source>
</evidence>
<keyword evidence="9" id="KW-1185">Reference proteome</keyword>
<dbReference type="PANTHER" id="PTHR12903">
    <property type="entry name" value="MITOCHONDRIAL RIBOSOMAL PROTEIN L24"/>
    <property type="match status" value="1"/>
</dbReference>
<dbReference type="SUPFAM" id="SSF50104">
    <property type="entry name" value="Translation proteins SH3-like domain"/>
    <property type="match status" value="1"/>
</dbReference>
<sequence>MNIRTNDLVQVISGDDKGKRGKVVRVNRKTNQVVVQGVNLVWKHVKPNRRNPQGGRLSMEMPVDVSKVAYVDPVSDKPTRVAVRFLPDGTKELYAKKSGATIRVLAKADPKYAKK</sequence>
<dbReference type="Proteomes" id="UP000676194">
    <property type="component" value="Chromosome"/>
</dbReference>
<keyword evidence="3 5" id="KW-0687">Ribonucleoprotein</keyword>
<evidence type="ECO:0000256" key="5">
    <source>
        <dbReference type="HAMAP-Rule" id="MF_01326"/>
    </source>
</evidence>
<dbReference type="NCBIfam" id="TIGR01079">
    <property type="entry name" value="rplX_bact"/>
    <property type="match status" value="1"/>
</dbReference>
<dbReference type="InterPro" id="IPR041988">
    <property type="entry name" value="Ribosomal_uL24_KOW"/>
</dbReference>
<dbReference type="RefSeq" id="WP_213493736.1">
    <property type="nucleotide sequence ID" value="NZ_CP074694.1"/>
</dbReference>
<comment type="subunit">
    <text evidence="5">Part of the 50S ribosomal subunit.</text>
</comment>
<dbReference type="EMBL" id="CP074694">
    <property type="protein sequence ID" value="QVL29854.1"/>
    <property type="molecule type" value="Genomic_DNA"/>
</dbReference>
<evidence type="ECO:0000256" key="4">
    <source>
        <dbReference type="ARBA" id="ARBA00035206"/>
    </source>
</evidence>
<reference evidence="8" key="1">
    <citation type="submission" date="2021-05" db="EMBL/GenBank/DDBJ databases">
        <title>Complete genome sequence of the cellulolytic planctomycete Telmatocola sphagniphila SP2T and characterization of the first cellulase from planctomycetes.</title>
        <authorList>
            <person name="Rakitin A.L."/>
            <person name="Beletsky A.V."/>
            <person name="Naumoff D.G."/>
            <person name="Kulichevskaya I.S."/>
            <person name="Mardanov A.V."/>
            <person name="Ravin N.V."/>
            <person name="Dedysh S.N."/>
        </authorList>
    </citation>
    <scope>NUCLEOTIDE SEQUENCE</scope>
    <source>
        <strain evidence="8">SP2T</strain>
    </source>
</reference>
<evidence type="ECO:0000256" key="3">
    <source>
        <dbReference type="ARBA" id="ARBA00023274"/>
    </source>
</evidence>
<dbReference type="Pfam" id="PF17136">
    <property type="entry name" value="ribosomal_L24"/>
    <property type="match status" value="1"/>
</dbReference>
<dbReference type="GO" id="GO:0019843">
    <property type="term" value="F:rRNA binding"/>
    <property type="evidence" value="ECO:0007669"/>
    <property type="project" value="UniProtKB-UniRule"/>
</dbReference>
<evidence type="ECO:0000313" key="8">
    <source>
        <dbReference type="EMBL" id="QVL29854.1"/>
    </source>
</evidence>
<dbReference type="PROSITE" id="PS01108">
    <property type="entry name" value="RIBOSOMAL_L24"/>
    <property type="match status" value="1"/>
</dbReference>
<name>A0A8E6ERZ1_9BACT</name>
<proteinExistence type="inferred from homology"/>
<organism evidence="8 9">
    <name type="scientific">Telmatocola sphagniphila</name>
    <dbReference type="NCBI Taxonomy" id="1123043"/>
    <lineage>
        <taxon>Bacteria</taxon>
        <taxon>Pseudomonadati</taxon>
        <taxon>Planctomycetota</taxon>
        <taxon>Planctomycetia</taxon>
        <taxon>Gemmatales</taxon>
        <taxon>Gemmataceae</taxon>
    </lineage>
</organism>
<comment type="function">
    <text evidence="5">One of two assembly initiator proteins, it binds directly to the 5'-end of the 23S rRNA, where it nucleates assembly of the 50S subunit.</text>
</comment>
<dbReference type="InterPro" id="IPR008991">
    <property type="entry name" value="Translation_prot_SH3-like_sf"/>
</dbReference>
<evidence type="ECO:0000256" key="6">
    <source>
        <dbReference type="RuleBase" id="RU003477"/>
    </source>
</evidence>
<feature type="domain" description="KOW" evidence="7">
    <location>
        <begin position="2"/>
        <end position="29"/>
    </location>
</feature>
<dbReference type="GO" id="GO:0003735">
    <property type="term" value="F:structural constituent of ribosome"/>
    <property type="evidence" value="ECO:0007669"/>
    <property type="project" value="InterPro"/>
</dbReference>
<comment type="similarity">
    <text evidence="1 5 6">Belongs to the universal ribosomal protein uL24 family.</text>
</comment>
<dbReference type="KEGG" id="tsph:KIH39_13335"/>
<accession>A0A8E6ERZ1</accession>
<keyword evidence="5" id="KW-0699">rRNA-binding</keyword>
<dbReference type="HAMAP" id="MF_01326_B">
    <property type="entry name" value="Ribosomal_uL24_B"/>
    <property type="match status" value="1"/>
</dbReference>
<evidence type="ECO:0000256" key="2">
    <source>
        <dbReference type="ARBA" id="ARBA00022980"/>
    </source>
</evidence>
<dbReference type="Pfam" id="PF00467">
    <property type="entry name" value="KOW"/>
    <property type="match status" value="1"/>
</dbReference>
<gene>
    <name evidence="5 8" type="primary">rplX</name>
    <name evidence="8" type="ORF">KIH39_13335</name>
</gene>
<keyword evidence="2 5" id="KW-0689">Ribosomal protein</keyword>
<dbReference type="Gene3D" id="2.30.30.30">
    <property type="match status" value="1"/>
</dbReference>
<dbReference type="AlphaFoldDB" id="A0A8E6ERZ1"/>